<feature type="binding site" evidence="7">
    <location>
        <position position="205"/>
    </location>
    <ligand>
        <name>Mg(2+)</name>
        <dbReference type="ChEBI" id="CHEBI:18420"/>
    </ligand>
</feature>
<dbReference type="InterPro" id="IPR005811">
    <property type="entry name" value="SUCC_ACL_C"/>
</dbReference>
<comment type="subunit">
    <text evidence="7">Heterotetramer of two alpha and two beta subunits.</text>
</comment>
<dbReference type="PANTHER" id="PTHR11815">
    <property type="entry name" value="SUCCINYL-COA SYNTHETASE BETA CHAIN"/>
    <property type="match status" value="1"/>
</dbReference>
<sequence length="383" mass="41005">MKLHEYQAKQVFADAGIPTPASQLASDVDGVVAAAEEIGYPVAIKAQVQVGGRGKAGGIKLVDDEDEAREAADEILGMDLKGYHVGSVLVEGAVDFTDELYVGITMDRGEGKPVAMVSTKGGVNIEEVAEEDPDAIAKEHIDPSFGMHPYQARKAVYDAGVDKAVARDVSSVLMTLYELWEDRDGSDAEINPLMVTADDDVIAADAVMNIDEDALFRQPELAEMEAEAASTGDELEQKADEYGFDYVRLEGNTGIIGNGAGLVMTTLDLVDYYGGEPANFLDVGGGAKADRIANALDMVFSDDNVDSVVFNIFGGITRGDEVAKGINEALEQFDEIPKPVVVRLAGTNWEEGMEILNEDLVTVEQTLEDAVQRAVEYAGEVNE</sequence>
<feature type="binding site" evidence="7">
    <location>
        <position position="258"/>
    </location>
    <ligand>
        <name>substrate</name>
        <note>ligand shared with subunit alpha</note>
    </ligand>
</feature>
<keyword evidence="5 7" id="KW-0067">ATP-binding</keyword>
<dbReference type="eggNOG" id="arCOG01337">
    <property type="taxonomic scope" value="Archaea"/>
</dbReference>
<evidence type="ECO:0000256" key="4">
    <source>
        <dbReference type="ARBA" id="ARBA00022741"/>
    </source>
</evidence>
<organism evidence="9 10">
    <name type="scientific">Natronorubrum sulfidifaciens JCM 14089</name>
    <dbReference type="NCBI Taxonomy" id="1230460"/>
    <lineage>
        <taxon>Archaea</taxon>
        <taxon>Methanobacteriati</taxon>
        <taxon>Methanobacteriota</taxon>
        <taxon>Stenosarchaea group</taxon>
        <taxon>Halobacteria</taxon>
        <taxon>Halobacteriales</taxon>
        <taxon>Natrialbaceae</taxon>
        <taxon>Natronorubrum</taxon>
    </lineage>
</organism>
<dbReference type="Gene3D" id="3.40.50.261">
    <property type="entry name" value="Succinyl-CoA synthetase domains"/>
    <property type="match status" value="1"/>
</dbReference>
<dbReference type="STRING" id="1230460.C495_15672"/>
<dbReference type="GO" id="GO:0004776">
    <property type="term" value="F:succinate-CoA ligase (GDP-forming) activity"/>
    <property type="evidence" value="ECO:0007669"/>
    <property type="project" value="RHEA"/>
</dbReference>
<dbReference type="GO" id="GO:0006099">
    <property type="term" value="P:tricarboxylic acid cycle"/>
    <property type="evidence" value="ECO:0007669"/>
    <property type="project" value="UniProtKB-UniRule"/>
</dbReference>
<dbReference type="FunFam" id="3.30.470.20:FF:000002">
    <property type="entry name" value="Succinate--CoA ligase [ADP-forming] subunit beta"/>
    <property type="match status" value="1"/>
</dbReference>
<dbReference type="PATRIC" id="fig|1230460.4.peg.3190"/>
<dbReference type="OrthoDB" id="146449at2157"/>
<comment type="similarity">
    <text evidence="7">Belongs to the succinate/malate CoA ligase beta subunit family.</text>
</comment>
<dbReference type="Gene3D" id="3.30.1490.20">
    <property type="entry name" value="ATP-grasp fold, A domain"/>
    <property type="match status" value="1"/>
</dbReference>
<keyword evidence="2 7" id="KW-0436">Ligase</keyword>
<feature type="binding site" evidence="7">
    <location>
        <begin position="315"/>
        <end position="317"/>
    </location>
    <ligand>
        <name>substrate</name>
        <note>ligand shared with subunit alpha</note>
    </ligand>
</feature>
<proteinExistence type="inferred from homology"/>
<dbReference type="PROSITE" id="PS01217">
    <property type="entry name" value="SUCCINYL_COA_LIG_3"/>
    <property type="match status" value="1"/>
</dbReference>
<dbReference type="Gene3D" id="3.30.470.20">
    <property type="entry name" value="ATP-grasp fold, B domain"/>
    <property type="match status" value="1"/>
</dbReference>
<name>L9VZG7_9EURY</name>
<comment type="catalytic activity">
    <reaction evidence="7">
        <text>succinate + ATP + CoA = succinyl-CoA + ADP + phosphate</text>
        <dbReference type="Rhea" id="RHEA:17661"/>
        <dbReference type="ChEBI" id="CHEBI:30031"/>
        <dbReference type="ChEBI" id="CHEBI:30616"/>
        <dbReference type="ChEBI" id="CHEBI:43474"/>
        <dbReference type="ChEBI" id="CHEBI:57287"/>
        <dbReference type="ChEBI" id="CHEBI:57292"/>
        <dbReference type="ChEBI" id="CHEBI:456216"/>
        <dbReference type="EC" id="6.2.1.5"/>
    </reaction>
</comment>
<dbReference type="GO" id="GO:0005524">
    <property type="term" value="F:ATP binding"/>
    <property type="evidence" value="ECO:0007669"/>
    <property type="project" value="UniProtKB-UniRule"/>
</dbReference>
<dbReference type="RefSeq" id="WP_008164544.1">
    <property type="nucleotide sequence ID" value="NZ_AOHX01000046.1"/>
</dbReference>
<dbReference type="AlphaFoldDB" id="L9VZG7"/>
<evidence type="ECO:0000256" key="3">
    <source>
        <dbReference type="ARBA" id="ARBA00022723"/>
    </source>
</evidence>
<comment type="caution">
    <text evidence="9">The sequence shown here is derived from an EMBL/GenBank/DDBJ whole genome shotgun (WGS) entry which is preliminary data.</text>
</comment>
<gene>
    <name evidence="7 9" type="primary">sucC</name>
    <name evidence="9" type="ORF">C495_15672</name>
</gene>
<evidence type="ECO:0000259" key="8">
    <source>
        <dbReference type="PROSITE" id="PS50975"/>
    </source>
</evidence>
<feature type="binding site" evidence="7">
    <location>
        <position position="45"/>
    </location>
    <ligand>
        <name>ATP</name>
        <dbReference type="ChEBI" id="CHEBI:30616"/>
    </ligand>
</feature>
<evidence type="ECO:0000256" key="2">
    <source>
        <dbReference type="ARBA" id="ARBA00022598"/>
    </source>
</evidence>
<evidence type="ECO:0000256" key="7">
    <source>
        <dbReference type="HAMAP-Rule" id="MF_00558"/>
    </source>
</evidence>
<keyword evidence="6 7" id="KW-0460">Magnesium</keyword>
<evidence type="ECO:0000256" key="1">
    <source>
        <dbReference type="ARBA" id="ARBA00022532"/>
    </source>
</evidence>
<feature type="binding site" evidence="7">
    <location>
        <position position="94"/>
    </location>
    <ligand>
        <name>ATP</name>
        <dbReference type="ChEBI" id="CHEBI:30616"/>
    </ligand>
</feature>
<dbReference type="HAMAP" id="MF_00558">
    <property type="entry name" value="Succ_CoA_beta"/>
    <property type="match status" value="1"/>
</dbReference>
<dbReference type="Proteomes" id="UP000011661">
    <property type="component" value="Unassembled WGS sequence"/>
</dbReference>
<feature type="binding site" evidence="7">
    <location>
        <position position="91"/>
    </location>
    <ligand>
        <name>ATP</name>
        <dbReference type="ChEBI" id="CHEBI:30616"/>
    </ligand>
</feature>
<keyword evidence="3 7" id="KW-0479">Metal-binding</keyword>
<dbReference type="UniPathway" id="UPA00223">
    <property type="reaction ID" value="UER00999"/>
</dbReference>
<evidence type="ECO:0000313" key="9">
    <source>
        <dbReference type="EMBL" id="ELY42457.1"/>
    </source>
</evidence>
<dbReference type="Pfam" id="PF00549">
    <property type="entry name" value="Ligase_CoA"/>
    <property type="match status" value="1"/>
</dbReference>
<dbReference type="Pfam" id="PF08442">
    <property type="entry name" value="ATP-grasp_2"/>
    <property type="match status" value="1"/>
</dbReference>
<dbReference type="InterPro" id="IPR011761">
    <property type="entry name" value="ATP-grasp"/>
</dbReference>
<dbReference type="InterPro" id="IPR013650">
    <property type="entry name" value="ATP-grasp_succ-CoA_synth-type"/>
</dbReference>
<comment type="catalytic activity">
    <reaction evidence="7">
        <text>GTP + succinate + CoA = succinyl-CoA + GDP + phosphate</text>
        <dbReference type="Rhea" id="RHEA:22120"/>
        <dbReference type="ChEBI" id="CHEBI:30031"/>
        <dbReference type="ChEBI" id="CHEBI:37565"/>
        <dbReference type="ChEBI" id="CHEBI:43474"/>
        <dbReference type="ChEBI" id="CHEBI:57287"/>
        <dbReference type="ChEBI" id="CHEBI:57292"/>
        <dbReference type="ChEBI" id="CHEBI:58189"/>
    </reaction>
</comment>
<keyword evidence="10" id="KW-1185">Reference proteome</keyword>
<dbReference type="GO" id="GO:0006104">
    <property type="term" value="P:succinyl-CoA metabolic process"/>
    <property type="evidence" value="ECO:0007669"/>
    <property type="project" value="TreeGrafter"/>
</dbReference>
<keyword evidence="1 7" id="KW-0816">Tricarboxylic acid cycle</keyword>
<dbReference type="NCBIfam" id="TIGR01016">
    <property type="entry name" value="sucCoAbeta"/>
    <property type="match status" value="1"/>
</dbReference>
<dbReference type="EMBL" id="AOHX01000046">
    <property type="protein sequence ID" value="ELY42457.1"/>
    <property type="molecule type" value="Genomic_DNA"/>
</dbReference>
<comment type="cofactor">
    <cofactor evidence="7">
        <name>Mg(2+)</name>
        <dbReference type="ChEBI" id="CHEBI:18420"/>
    </cofactor>
    <text evidence="7">Binds 1 Mg(2+) ion per subunit.</text>
</comment>
<evidence type="ECO:0000256" key="5">
    <source>
        <dbReference type="ARBA" id="ARBA00022840"/>
    </source>
</evidence>
<feature type="binding site" evidence="7">
    <location>
        <position position="191"/>
    </location>
    <ligand>
        <name>Mg(2+)</name>
        <dbReference type="ChEBI" id="CHEBI:18420"/>
    </ligand>
</feature>
<dbReference type="GO" id="GO:0000287">
    <property type="term" value="F:magnesium ion binding"/>
    <property type="evidence" value="ECO:0007669"/>
    <property type="project" value="UniProtKB-UniRule"/>
</dbReference>
<accession>L9VZG7</accession>
<dbReference type="PIRSF" id="PIRSF001554">
    <property type="entry name" value="SucCS_beta"/>
    <property type="match status" value="1"/>
</dbReference>
<dbReference type="InterPro" id="IPR005809">
    <property type="entry name" value="Succ_CoA_ligase-like_bsu"/>
</dbReference>
<keyword evidence="4 7" id="KW-0547">Nucleotide-binding</keyword>
<dbReference type="PROSITE" id="PS50975">
    <property type="entry name" value="ATP_GRASP"/>
    <property type="match status" value="1"/>
</dbReference>
<dbReference type="InterPro" id="IPR013815">
    <property type="entry name" value="ATP_grasp_subdomain_1"/>
</dbReference>
<dbReference type="InterPro" id="IPR016102">
    <property type="entry name" value="Succinyl-CoA_synth-like"/>
</dbReference>
<comment type="pathway">
    <text evidence="7">Carbohydrate metabolism; tricarboxylic acid cycle; succinate from succinyl-CoA (ligase route): step 1/1.</text>
</comment>
<reference evidence="9 10" key="1">
    <citation type="journal article" date="2014" name="PLoS Genet.">
        <title>Phylogenetically driven sequencing of extremely halophilic archaea reveals strategies for static and dynamic osmo-response.</title>
        <authorList>
            <person name="Becker E.A."/>
            <person name="Seitzer P.M."/>
            <person name="Tritt A."/>
            <person name="Larsen D."/>
            <person name="Krusor M."/>
            <person name="Yao A.I."/>
            <person name="Wu D."/>
            <person name="Madern D."/>
            <person name="Eisen J.A."/>
            <person name="Darling A.E."/>
            <person name="Facciotti M.T."/>
        </authorList>
    </citation>
    <scope>NUCLEOTIDE SEQUENCE [LARGE SCALE GENOMIC DNA]</scope>
    <source>
        <strain evidence="9 10">JCM 14089</strain>
    </source>
</reference>
<dbReference type="EC" id="6.2.1.5" evidence="7"/>
<dbReference type="FunFam" id="3.40.50.261:FF:000007">
    <property type="entry name" value="Succinate--CoA ligase [ADP-forming] subunit beta"/>
    <property type="match status" value="1"/>
</dbReference>
<dbReference type="NCBIfam" id="NF001913">
    <property type="entry name" value="PRK00696.1"/>
    <property type="match status" value="1"/>
</dbReference>
<evidence type="ECO:0000313" key="10">
    <source>
        <dbReference type="Proteomes" id="UP000011661"/>
    </source>
</evidence>
<comment type="function">
    <text evidence="7">Succinyl-CoA synthetase functions in the citric acid cycle (TCA), coupling the hydrolysis of succinyl-CoA to the synthesis of either ATP or GTP and thus represents the only step of substrate-level phosphorylation in the TCA. The beta subunit provides nucleotide specificity of the enzyme and binds the substrate succinate, while the binding sites for coenzyme A and phosphate are found in the alpha subunit.</text>
</comment>
<dbReference type="InterPro" id="IPR017866">
    <property type="entry name" value="Succ-CoA_synthase_bsu_CS"/>
</dbReference>
<protein>
    <recommendedName>
        <fullName evidence="7">Succinate--CoA ligase [ADP-forming] subunit beta</fullName>
        <ecNumber evidence="7">6.2.1.5</ecNumber>
    </recommendedName>
    <alternativeName>
        <fullName evidence="7">Succinyl-CoA synthetase subunit beta</fullName>
        <shortName evidence="7">SCS-beta</shortName>
    </alternativeName>
</protein>
<evidence type="ECO:0000256" key="6">
    <source>
        <dbReference type="ARBA" id="ARBA00022842"/>
    </source>
</evidence>
<feature type="binding site" evidence="7">
    <location>
        <begin position="52"/>
        <end position="54"/>
    </location>
    <ligand>
        <name>ATP</name>
        <dbReference type="ChEBI" id="CHEBI:30616"/>
    </ligand>
</feature>
<dbReference type="GO" id="GO:0004775">
    <property type="term" value="F:succinate-CoA ligase (ADP-forming) activity"/>
    <property type="evidence" value="ECO:0007669"/>
    <property type="project" value="UniProtKB-UniRule"/>
</dbReference>
<dbReference type="SUPFAM" id="SSF56059">
    <property type="entry name" value="Glutathione synthetase ATP-binding domain-like"/>
    <property type="match status" value="1"/>
</dbReference>
<dbReference type="GO" id="GO:0042709">
    <property type="term" value="C:succinate-CoA ligase complex"/>
    <property type="evidence" value="ECO:0007669"/>
    <property type="project" value="TreeGrafter"/>
</dbReference>
<dbReference type="SUPFAM" id="SSF52210">
    <property type="entry name" value="Succinyl-CoA synthetase domains"/>
    <property type="match status" value="1"/>
</dbReference>
<feature type="binding site" evidence="7">
    <location>
        <position position="99"/>
    </location>
    <ligand>
        <name>ATP</name>
        <dbReference type="ChEBI" id="CHEBI:30616"/>
    </ligand>
</feature>
<feature type="domain" description="ATP-grasp" evidence="8">
    <location>
        <begin position="9"/>
        <end position="255"/>
    </location>
</feature>
<dbReference type="PANTHER" id="PTHR11815:SF10">
    <property type="entry name" value="SUCCINATE--COA LIGASE [GDP-FORMING] SUBUNIT BETA, MITOCHONDRIAL"/>
    <property type="match status" value="1"/>
</dbReference>